<name>A0A6G0XKH9_APHCR</name>
<protein>
    <submittedName>
        <fullName evidence="2">Uncharacterized protein</fullName>
    </submittedName>
</protein>
<proteinExistence type="predicted"/>
<evidence type="ECO:0000313" key="2">
    <source>
        <dbReference type="EMBL" id="KAF0740843.1"/>
    </source>
</evidence>
<sequence>MGLQTNSVRFQPMESTRLVGTDSDISQACNVGQPESKMDDPTPVQCPLDTTNSPQTHSTHINRTHSYHQLTINVRHYQR</sequence>
<reference evidence="2 3" key="1">
    <citation type="submission" date="2019-08" db="EMBL/GenBank/DDBJ databases">
        <title>Whole genome of Aphis craccivora.</title>
        <authorList>
            <person name="Voronova N.V."/>
            <person name="Shulinski R.S."/>
            <person name="Bandarenka Y.V."/>
            <person name="Zhorov D.G."/>
            <person name="Warner D."/>
        </authorList>
    </citation>
    <scope>NUCLEOTIDE SEQUENCE [LARGE SCALE GENOMIC DNA]</scope>
    <source>
        <strain evidence="2">180601</strain>
        <tissue evidence="2">Whole Body</tissue>
    </source>
</reference>
<evidence type="ECO:0000256" key="1">
    <source>
        <dbReference type="SAM" id="MobiDB-lite"/>
    </source>
</evidence>
<evidence type="ECO:0000313" key="3">
    <source>
        <dbReference type="Proteomes" id="UP000478052"/>
    </source>
</evidence>
<feature type="region of interest" description="Disordered" evidence="1">
    <location>
        <begin position="1"/>
        <end position="21"/>
    </location>
</feature>
<dbReference type="EMBL" id="VUJU01007754">
    <property type="protein sequence ID" value="KAF0740843.1"/>
    <property type="molecule type" value="Genomic_DNA"/>
</dbReference>
<dbReference type="AlphaFoldDB" id="A0A6G0XKH9"/>
<keyword evidence="3" id="KW-1185">Reference proteome</keyword>
<gene>
    <name evidence="2" type="ORF">FWK35_00032166</name>
</gene>
<accession>A0A6G0XKH9</accession>
<organism evidence="2 3">
    <name type="scientific">Aphis craccivora</name>
    <name type="common">Cowpea aphid</name>
    <dbReference type="NCBI Taxonomy" id="307492"/>
    <lineage>
        <taxon>Eukaryota</taxon>
        <taxon>Metazoa</taxon>
        <taxon>Ecdysozoa</taxon>
        <taxon>Arthropoda</taxon>
        <taxon>Hexapoda</taxon>
        <taxon>Insecta</taxon>
        <taxon>Pterygota</taxon>
        <taxon>Neoptera</taxon>
        <taxon>Paraneoptera</taxon>
        <taxon>Hemiptera</taxon>
        <taxon>Sternorrhyncha</taxon>
        <taxon>Aphidomorpha</taxon>
        <taxon>Aphidoidea</taxon>
        <taxon>Aphididae</taxon>
        <taxon>Aphidini</taxon>
        <taxon>Aphis</taxon>
        <taxon>Aphis</taxon>
    </lineage>
</organism>
<dbReference type="Proteomes" id="UP000478052">
    <property type="component" value="Unassembled WGS sequence"/>
</dbReference>
<comment type="caution">
    <text evidence="2">The sequence shown here is derived from an EMBL/GenBank/DDBJ whole genome shotgun (WGS) entry which is preliminary data.</text>
</comment>